<dbReference type="Gene3D" id="3.30.700.10">
    <property type="entry name" value="Glycoprotein, Type 4 Pilin"/>
    <property type="match status" value="1"/>
</dbReference>
<organism evidence="2 3">
    <name type="scientific">Idiomarina fontislapidosi</name>
    <dbReference type="NCBI Taxonomy" id="263723"/>
    <lineage>
        <taxon>Bacteria</taxon>
        <taxon>Pseudomonadati</taxon>
        <taxon>Pseudomonadota</taxon>
        <taxon>Gammaproteobacteria</taxon>
        <taxon>Alteromonadales</taxon>
        <taxon>Idiomarinaceae</taxon>
        <taxon>Idiomarina</taxon>
    </lineage>
</organism>
<sequence length="175" mass="18133">MRNQKGFTLIELIIVIVVLGILAVTAAPQFFNFSGDARESAVKGLKGNIQGAYQTVYAKAAIEGKLGDSDTLNEDTTSTDDDIALVYGYPAATDDGIGKASNLDSQDWDILAVSGTSGAANKYYVSPEGYTQPATSGDPLAESDYTSGNCYAVYSETSSADAAPVVTAETSGCGN</sequence>
<dbReference type="NCBIfam" id="TIGR02532">
    <property type="entry name" value="IV_pilin_GFxxxE"/>
    <property type="match status" value="1"/>
</dbReference>
<reference evidence="3" key="1">
    <citation type="journal article" date="2018" name="Front. Microbiol.">
        <title>Genome-Based Analysis Reveals the Taxonomy and Diversity of the Family Idiomarinaceae.</title>
        <authorList>
            <person name="Liu Y."/>
            <person name="Lai Q."/>
            <person name="Shao Z."/>
        </authorList>
    </citation>
    <scope>NUCLEOTIDE SEQUENCE [LARGE SCALE GENOMIC DNA]</scope>
    <source>
        <strain evidence="3">F23</strain>
    </source>
</reference>
<protein>
    <submittedName>
        <fullName evidence="2">Type II secretory pathway, pseudopilin</fullName>
    </submittedName>
</protein>
<keyword evidence="1" id="KW-0812">Transmembrane</keyword>
<accession>A0A432Y2K2</accession>
<dbReference type="OrthoDB" id="5902365at2"/>
<keyword evidence="1" id="KW-0472">Membrane</keyword>
<dbReference type="Pfam" id="PF07963">
    <property type="entry name" value="N_methyl"/>
    <property type="match status" value="1"/>
</dbReference>
<evidence type="ECO:0000256" key="1">
    <source>
        <dbReference type="SAM" id="Phobius"/>
    </source>
</evidence>
<name>A0A432Y2K2_9GAMM</name>
<dbReference type="Proteomes" id="UP000287330">
    <property type="component" value="Unassembled WGS sequence"/>
</dbReference>
<comment type="caution">
    <text evidence="2">The sequence shown here is derived from an EMBL/GenBank/DDBJ whole genome shotgun (WGS) entry which is preliminary data.</text>
</comment>
<keyword evidence="3" id="KW-1185">Reference proteome</keyword>
<dbReference type="SUPFAM" id="SSF54523">
    <property type="entry name" value="Pili subunits"/>
    <property type="match status" value="1"/>
</dbReference>
<keyword evidence="1" id="KW-1133">Transmembrane helix</keyword>
<dbReference type="RefSeq" id="WP_110574216.1">
    <property type="nucleotide sequence ID" value="NZ_PIPV01000004.1"/>
</dbReference>
<dbReference type="PROSITE" id="PS00409">
    <property type="entry name" value="PROKAR_NTER_METHYL"/>
    <property type="match status" value="1"/>
</dbReference>
<dbReference type="InterPro" id="IPR012902">
    <property type="entry name" value="N_methyl_site"/>
</dbReference>
<evidence type="ECO:0000313" key="3">
    <source>
        <dbReference type="Proteomes" id="UP000287330"/>
    </source>
</evidence>
<dbReference type="AlphaFoldDB" id="A0A432Y2K2"/>
<dbReference type="InterPro" id="IPR045584">
    <property type="entry name" value="Pilin-like"/>
</dbReference>
<gene>
    <name evidence="2" type="ORF">CWE25_07315</name>
</gene>
<evidence type="ECO:0000313" key="2">
    <source>
        <dbReference type="EMBL" id="RUO55178.1"/>
    </source>
</evidence>
<feature type="transmembrane region" description="Helical" evidence="1">
    <location>
        <begin position="12"/>
        <end position="31"/>
    </location>
</feature>
<dbReference type="EMBL" id="PIPV01000004">
    <property type="protein sequence ID" value="RUO55178.1"/>
    <property type="molecule type" value="Genomic_DNA"/>
</dbReference>
<proteinExistence type="predicted"/>